<dbReference type="OrthoDB" id="3156934at2759"/>
<gene>
    <name evidence="2" type="ORF">H1R20_g8374</name>
</gene>
<feature type="compositionally biased region" description="Low complexity" evidence="1">
    <location>
        <begin position="484"/>
        <end position="501"/>
    </location>
</feature>
<keyword evidence="3" id="KW-1185">Reference proteome</keyword>
<proteinExistence type="predicted"/>
<accession>A0A9W8J5U6</accession>
<evidence type="ECO:0000313" key="2">
    <source>
        <dbReference type="EMBL" id="KAJ2928725.1"/>
    </source>
</evidence>
<dbReference type="AlphaFoldDB" id="A0A9W8J5U6"/>
<name>A0A9W8J5U6_9AGAR</name>
<evidence type="ECO:0000313" key="3">
    <source>
        <dbReference type="Proteomes" id="UP001140091"/>
    </source>
</evidence>
<dbReference type="EMBL" id="JANBPK010000920">
    <property type="protein sequence ID" value="KAJ2928725.1"/>
    <property type="molecule type" value="Genomic_DNA"/>
</dbReference>
<comment type="caution">
    <text evidence="2">The sequence shown here is derived from an EMBL/GenBank/DDBJ whole genome shotgun (WGS) entry which is preliminary data.</text>
</comment>
<organism evidence="2 3">
    <name type="scientific">Candolleomyces eurysporus</name>
    <dbReference type="NCBI Taxonomy" id="2828524"/>
    <lineage>
        <taxon>Eukaryota</taxon>
        <taxon>Fungi</taxon>
        <taxon>Dikarya</taxon>
        <taxon>Basidiomycota</taxon>
        <taxon>Agaricomycotina</taxon>
        <taxon>Agaricomycetes</taxon>
        <taxon>Agaricomycetidae</taxon>
        <taxon>Agaricales</taxon>
        <taxon>Agaricineae</taxon>
        <taxon>Psathyrellaceae</taxon>
        <taxon>Candolleomyces</taxon>
    </lineage>
</organism>
<reference evidence="2" key="1">
    <citation type="submission" date="2022-06" db="EMBL/GenBank/DDBJ databases">
        <title>Genome Sequence of Candolleomyces eurysporus.</title>
        <authorList>
            <person name="Buettner E."/>
        </authorList>
    </citation>
    <scope>NUCLEOTIDE SEQUENCE</scope>
    <source>
        <strain evidence="2">VTCC 930004</strain>
    </source>
</reference>
<feature type="non-terminal residue" evidence="2">
    <location>
        <position position="602"/>
    </location>
</feature>
<evidence type="ECO:0000256" key="1">
    <source>
        <dbReference type="SAM" id="MobiDB-lite"/>
    </source>
</evidence>
<feature type="region of interest" description="Disordered" evidence="1">
    <location>
        <begin position="474"/>
        <end position="501"/>
    </location>
</feature>
<protein>
    <submittedName>
        <fullName evidence="2">Uncharacterized protein</fullName>
    </submittedName>
</protein>
<sequence>MSTNTGNDESKPLVSCLPPDIYKEIIETIMNIREYQDRGPRRKKQLVILSHISPPFRHAVLDCPTLWSSALDPEDPHPTAFEHIYARTKDVPLQVDSHLRTERDRGRDSSELARQSNARIKKLLLQTHRLSHLSLSWSSTKDDLPFILDALAKPVTQLSHVRLCSMGGFGTPLDCLPLQRRLFEEDGVSNCSLSFRNCYIDPTLVSLPKLVVLNVNLTPSSSRLNSLSLLLRWWGIVMDGSSTPALEELKMRYFNIGDPSYADTDTAVTTGFSGHRSFPPHLKKLELDGTLNSYIHLFDDDSPLPESCTNLVLECDGVYTDPADAHMVENMARKLSRLVAGVWKNSNEATAANTTKLCPRTDLHISGQCHYELTLTFSSGLDRKDGEDRHSSLSFRDCYRNDHANGLALFTKGVLQVDIPKLTPDAWLDMYLQCSPDFALHIHDAYVGFMKQLDGLRNLHLKCSRPFHSLMVQADNGNNSDSGSTVTHPCHSSSSSNSNSPNVTVLLPNLHHVRLEHWWLCDPAAVLEFNQFDAARTRLGLPIPRVEVRMMHRSGPDRDIVVHRPLKLGEFTPVKVQPDGRVTADKPINLFGELRTVDEYLM</sequence>
<dbReference type="Proteomes" id="UP001140091">
    <property type="component" value="Unassembled WGS sequence"/>
</dbReference>